<sequence>MQAEVSTAQLLVLPQRSSVRLPLRFLDGVAAGHPIIPPNNGKAIESSENFPSEVARFWREEQKTRRNDARLAVVGLAHLEHLNLNGQAVKVESAIGKK</sequence>
<dbReference type="EMBL" id="JAKKPZ010000026">
    <property type="protein sequence ID" value="KAI1710405.1"/>
    <property type="molecule type" value="Genomic_DNA"/>
</dbReference>
<comment type="caution">
    <text evidence="1">The sequence shown here is derived from an EMBL/GenBank/DDBJ whole genome shotgun (WGS) entry which is preliminary data.</text>
</comment>
<proteinExistence type="predicted"/>
<keyword evidence="2" id="KW-1185">Reference proteome</keyword>
<organism evidence="1 2">
    <name type="scientific">Ditylenchus destructor</name>
    <dbReference type="NCBI Taxonomy" id="166010"/>
    <lineage>
        <taxon>Eukaryota</taxon>
        <taxon>Metazoa</taxon>
        <taxon>Ecdysozoa</taxon>
        <taxon>Nematoda</taxon>
        <taxon>Chromadorea</taxon>
        <taxon>Rhabditida</taxon>
        <taxon>Tylenchina</taxon>
        <taxon>Tylenchomorpha</taxon>
        <taxon>Sphaerularioidea</taxon>
        <taxon>Anguinidae</taxon>
        <taxon>Anguininae</taxon>
        <taxon>Ditylenchus</taxon>
    </lineage>
</organism>
<name>A0AAD4R577_9BILA</name>
<dbReference type="Proteomes" id="UP001201812">
    <property type="component" value="Unassembled WGS sequence"/>
</dbReference>
<accession>A0AAD4R577</accession>
<reference evidence="1" key="1">
    <citation type="submission" date="2022-01" db="EMBL/GenBank/DDBJ databases">
        <title>Genome Sequence Resource for Two Populations of Ditylenchus destructor, the Migratory Endoparasitic Phytonematode.</title>
        <authorList>
            <person name="Zhang H."/>
            <person name="Lin R."/>
            <person name="Xie B."/>
        </authorList>
    </citation>
    <scope>NUCLEOTIDE SEQUENCE</scope>
    <source>
        <strain evidence="1">BazhouSP</strain>
    </source>
</reference>
<dbReference type="AlphaFoldDB" id="A0AAD4R577"/>
<protein>
    <submittedName>
        <fullName evidence="1">Uncharacterized protein</fullName>
    </submittedName>
</protein>
<evidence type="ECO:0000313" key="1">
    <source>
        <dbReference type="EMBL" id="KAI1710405.1"/>
    </source>
</evidence>
<gene>
    <name evidence="1" type="ORF">DdX_10764</name>
</gene>
<evidence type="ECO:0000313" key="2">
    <source>
        <dbReference type="Proteomes" id="UP001201812"/>
    </source>
</evidence>